<gene>
    <name evidence="1" type="ORF">RJG54_07665</name>
</gene>
<sequence>MEDFFESLNFPASTYVGKKLDKKEFLENFSLNINDRKLLSQNIDRITLENILNQDTINITPFLDEERDYSEIAIIKVKISNKEKLKSINNIIQQIPYSLIVFYAFQNEISLCLSPKRINKADSSKLVVEEVHFSKWIDFSNLTNIDKTFLQSLCISNHPFTNLLAFYESFIDKLISYNASIYSGTFSISKDTKMILENIQKTEAQIIDIKNKIKKETNFNDKVNMNLELKKLNDKLKSLKEDLK</sequence>
<dbReference type="InterPro" id="IPR025503">
    <property type="entry name" value="DUF4391"/>
</dbReference>
<protein>
    <submittedName>
        <fullName evidence="1">DUF4391 domain-containing protein</fullName>
    </submittedName>
</protein>
<proteinExistence type="predicted"/>
<dbReference type="Pfam" id="PF14335">
    <property type="entry name" value="DUF4391"/>
    <property type="match status" value="1"/>
</dbReference>
<organism evidence="1">
    <name type="scientific">Arcobacter sp. AZ-2023</name>
    <dbReference type="NCBI Taxonomy" id="3074453"/>
    <lineage>
        <taxon>Bacteria</taxon>
        <taxon>Pseudomonadati</taxon>
        <taxon>Campylobacterota</taxon>
        <taxon>Epsilonproteobacteria</taxon>
        <taxon>Campylobacterales</taxon>
        <taxon>Arcobacteraceae</taxon>
        <taxon>Arcobacter</taxon>
    </lineage>
</organism>
<evidence type="ECO:0000313" key="1">
    <source>
        <dbReference type="EMBL" id="WNL16097.1"/>
    </source>
</evidence>
<name>A0AA96I375_9BACT</name>
<dbReference type="EMBL" id="CP134846">
    <property type="protein sequence ID" value="WNL16097.1"/>
    <property type="molecule type" value="Genomic_DNA"/>
</dbReference>
<reference evidence="1" key="1">
    <citation type="submission" date="2023-09" db="EMBL/GenBank/DDBJ databases">
        <title>Arcobacter tbilisiensis sp. nov. isolated from chicken meat in Tbilisi, Georgia.</title>
        <authorList>
            <person name="Matthias R."/>
            <person name="Zautner A.E."/>
        </authorList>
    </citation>
    <scope>NUCLEOTIDE SEQUENCE</scope>
    <source>
        <strain evidence="1">LEO 107</strain>
    </source>
</reference>
<accession>A0AA96I375</accession>
<dbReference type="AlphaFoldDB" id="A0AA96I375"/>